<evidence type="ECO:0000259" key="3">
    <source>
        <dbReference type="Pfam" id="PF11702"/>
    </source>
</evidence>
<dbReference type="GO" id="GO:0031930">
    <property type="term" value="P:mitochondria-nucleus signaling pathway"/>
    <property type="evidence" value="ECO:0007669"/>
    <property type="project" value="TreeGrafter"/>
</dbReference>
<dbReference type="InterPro" id="IPR021711">
    <property type="entry name" value="DUF3295"/>
</dbReference>
<protein>
    <recommendedName>
        <fullName evidence="6">Nitrogen regulatory protein areA GATA-like domain-containing protein</fullName>
    </recommendedName>
</protein>
<sequence length="515" mass="56212">MPTRLDSTVLSLSIDNICKIDTHNVDNLFGMWTIFSRCAESLPNGRRLENLSWRLWNQETFYTGTSSKFTASALTADAVVSSAASTRSRSSTSSTEDVPALSASVESASSTDRYPHSSVRSNQSTLSQRGSAKERHINPVGLARLMSNLSNNEVEQMIEEHAKSPSKQPAQPIDVPVAATGVTKSHEAQRSSSDSTSSDNSTGSHSSVKSTHSVVRGFAPGLVSNSYRSSTKLAQEAPIAEKKEQETVSQPVKAKKGGMFIVGSSPSDASGSYEGSRYGSALSNSLRRVASSGSKRAAFVDEVQTRTIVNEEDEDYVSEDDDISDSAVDEDDWEDSVSESGSSYTEENTFARIEEPQQQLRPTRSILTTLLHQGDRAAAIARAAANRSAPAIRTARNVNANGPAMPPSPTREAPSHISGARAVPMVKSASAFPQALSPRTTRRNMLATELTESLRKHLLWERQQKNKVANAVLRRRHTAHDMQNMTEYPRRDRTGSWNNNNNFEYGVNEYHLAGW</sequence>
<dbReference type="GO" id="GO:0006808">
    <property type="term" value="P:regulation of nitrogen utilization"/>
    <property type="evidence" value="ECO:0007669"/>
    <property type="project" value="TreeGrafter"/>
</dbReference>
<dbReference type="EMBL" id="JAVHNQ010000002">
    <property type="protein sequence ID" value="KAK6354856.1"/>
    <property type="molecule type" value="Genomic_DNA"/>
</dbReference>
<name>A0AAV9VBB4_9PEZI</name>
<feature type="region of interest" description="Disordered" evidence="1">
    <location>
        <begin position="82"/>
        <end position="137"/>
    </location>
</feature>
<dbReference type="Pfam" id="PF11702">
    <property type="entry name" value="DUF3295"/>
    <property type="match status" value="1"/>
</dbReference>
<dbReference type="InterPro" id="IPR053043">
    <property type="entry name" value="Ras-cAMP_regulatory"/>
</dbReference>
<accession>A0AAV9VBB4</accession>
<feature type="domain" description="DUF3295" evidence="3">
    <location>
        <begin position="96"/>
        <end position="515"/>
    </location>
</feature>
<proteinExistence type="predicted"/>
<dbReference type="PANTHER" id="PTHR28014:SF1">
    <property type="entry name" value="NEGATIVE REGULATOR OF RAS-CAMP PATHWAY"/>
    <property type="match status" value="1"/>
</dbReference>
<evidence type="ECO:0008006" key="6">
    <source>
        <dbReference type="Google" id="ProtNLM"/>
    </source>
</evidence>
<evidence type="ECO:0000259" key="2">
    <source>
        <dbReference type="Pfam" id="PF08550"/>
    </source>
</evidence>
<dbReference type="GO" id="GO:0000122">
    <property type="term" value="P:negative regulation of transcription by RNA polymerase II"/>
    <property type="evidence" value="ECO:0007669"/>
    <property type="project" value="TreeGrafter"/>
</dbReference>
<reference evidence="4 5" key="1">
    <citation type="submission" date="2019-10" db="EMBL/GenBank/DDBJ databases">
        <authorList>
            <person name="Palmer J.M."/>
        </authorList>
    </citation>
    <scope>NUCLEOTIDE SEQUENCE [LARGE SCALE GENOMIC DNA]</scope>
    <source>
        <strain evidence="4 5">TWF696</strain>
    </source>
</reference>
<gene>
    <name evidence="4" type="ORF">TWF696_003987</name>
</gene>
<dbReference type="InterPro" id="IPR013860">
    <property type="entry name" value="AreA_GATA"/>
</dbReference>
<evidence type="ECO:0000313" key="4">
    <source>
        <dbReference type="EMBL" id="KAK6354856.1"/>
    </source>
</evidence>
<dbReference type="Pfam" id="PF08550">
    <property type="entry name" value="GATA_AreA"/>
    <property type="match status" value="1"/>
</dbReference>
<dbReference type="AlphaFoldDB" id="A0AAV9VBB4"/>
<dbReference type="Proteomes" id="UP001375240">
    <property type="component" value="Unassembled WGS sequence"/>
</dbReference>
<feature type="compositionally biased region" description="Low complexity" evidence="1">
    <location>
        <begin position="191"/>
        <end position="213"/>
    </location>
</feature>
<feature type="compositionally biased region" description="Low complexity" evidence="1">
    <location>
        <begin position="82"/>
        <end position="95"/>
    </location>
</feature>
<evidence type="ECO:0000256" key="1">
    <source>
        <dbReference type="SAM" id="MobiDB-lite"/>
    </source>
</evidence>
<evidence type="ECO:0000313" key="5">
    <source>
        <dbReference type="Proteomes" id="UP001375240"/>
    </source>
</evidence>
<feature type="compositionally biased region" description="Low complexity" evidence="1">
    <location>
        <begin position="338"/>
        <end position="347"/>
    </location>
</feature>
<feature type="compositionally biased region" description="Polar residues" evidence="1">
    <location>
        <begin position="104"/>
        <end position="130"/>
    </location>
</feature>
<keyword evidence="5" id="KW-1185">Reference proteome</keyword>
<comment type="caution">
    <text evidence="4">The sequence shown here is derived from an EMBL/GenBank/DDBJ whole genome shotgun (WGS) entry which is preliminary data.</text>
</comment>
<feature type="domain" description="Nitrogen regulatory protein areA GATA-like" evidence="2">
    <location>
        <begin position="31"/>
        <end position="58"/>
    </location>
</feature>
<organism evidence="4 5">
    <name type="scientific">Orbilia brochopaga</name>
    <dbReference type="NCBI Taxonomy" id="3140254"/>
    <lineage>
        <taxon>Eukaryota</taxon>
        <taxon>Fungi</taxon>
        <taxon>Dikarya</taxon>
        <taxon>Ascomycota</taxon>
        <taxon>Pezizomycotina</taxon>
        <taxon>Orbiliomycetes</taxon>
        <taxon>Orbiliales</taxon>
        <taxon>Orbiliaceae</taxon>
        <taxon>Orbilia</taxon>
    </lineage>
</organism>
<feature type="region of interest" description="Disordered" evidence="1">
    <location>
        <begin position="182"/>
        <end position="213"/>
    </location>
</feature>
<dbReference type="PANTHER" id="PTHR28014">
    <property type="entry name" value="NEGATIVE REGULATOR OF RAS-CAMP PATHWAY"/>
    <property type="match status" value="1"/>
</dbReference>
<feature type="region of interest" description="Disordered" evidence="1">
    <location>
        <begin position="398"/>
        <end position="417"/>
    </location>
</feature>
<dbReference type="GO" id="GO:0005737">
    <property type="term" value="C:cytoplasm"/>
    <property type="evidence" value="ECO:0007669"/>
    <property type="project" value="TreeGrafter"/>
</dbReference>
<feature type="region of interest" description="Disordered" evidence="1">
    <location>
        <begin position="315"/>
        <end position="358"/>
    </location>
</feature>
<feature type="compositionally biased region" description="Acidic residues" evidence="1">
    <location>
        <begin position="315"/>
        <end position="337"/>
    </location>
</feature>